<keyword evidence="2" id="KW-1185">Reference proteome</keyword>
<dbReference type="AlphaFoldDB" id="A0A2I0VXR7"/>
<reference evidence="1 2" key="2">
    <citation type="journal article" date="2017" name="Nature">
        <title>The Apostasia genome and the evolution of orchids.</title>
        <authorList>
            <person name="Zhang G.Q."/>
            <person name="Liu K.W."/>
            <person name="Li Z."/>
            <person name="Lohaus R."/>
            <person name="Hsiao Y.Y."/>
            <person name="Niu S.C."/>
            <person name="Wang J.Y."/>
            <person name="Lin Y.C."/>
            <person name="Xu Q."/>
            <person name="Chen L.J."/>
            <person name="Yoshida K."/>
            <person name="Fujiwara S."/>
            <person name="Wang Z.W."/>
            <person name="Zhang Y.Q."/>
            <person name="Mitsuda N."/>
            <person name="Wang M."/>
            <person name="Liu G.H."/>
            <person name="Pecoraro L."/>
            <person name="Huang H.X."/>
            <person name="Xiao X.J."/>
            <person name="Lin M."/>
            <person name="Wu X.Y."/>
            <person name="Wu W.L."/>
            <person name="Chen Y.Y."/>
            <person name="Chang S.B."/>
            <person name="Sakamoto S."/>
            <person name="Ohme-Takagi M."/>
            <person name="Yagi M."/>
            <person name="Zeng S.J."/>
            <person name="Shen C.Y."/>
            <person name="Yeh C.M."/>
            <person name="Luo Y.B."/>
            <person name="Tsai W.C."/>
            <person name="Van de Peer Y."/>
            <person name="Liu Z.J."/>
        </authorList>
    </citation>
    <scope>NUCLEOTIDE SEQUENCE [LARGE SCALE GENOMIC DNA]</scope>
    <source>
        <tissue evidence="1">The whole plant</tissue>
    </source>
</reference>
<dbReference type="InterPro" id="IPR019324">
    <property type="entry name" value="MPP6"/>
</dbReference>
<proteinExistence type="predicted"/>
<gene>
    <name evidence="1" type="ORF">MA16_Dca012848</name>
</gene>
<dbReference type="STRING" id="906689.A0A2I0VXR7"/>
<sequence length="228" mass="25275">MPLLEPIPRGSPAEGCPWVDLQGEKVLYRQQVDEGGETDGSRDVLGRESFSMIRAAVRVMRPRDLGEAPELAQFVEDQRHLERETGGNRDFSVALFCLFKFIVIVEGDPHPGALRGRMSFQSFNPSIDKLNEEATTIHQSPASNTSNGNDNISYRFLFLHVYDLIFDRQCISPGALARIQVSVGTGVPCCSQARTELGADSTDLALAESISGNNTCTRVLRIRKQHHF</sequence>
<protein>
    <submittedName>
        <fullName evidence="1">Uncharacterized protein</fullName>
    </submittedName>
</protein>
<evidence type="ECO:0000313" key="2">
    <source>
        <dbReference type="Proteomes" id="UP000233837"/>
    </source>
</evidence>
<dbReference type="GO" id="GO:0000460">
    <property type="term" value="P:maturation of 5.8S rRNA"/>
    <property type="evidence" value="ECO:0007669"/>
    <property type="project" value="TreeGrafter"/>
</dbReference>
<name>A0A2I0VXR7_9ASPA</name>
<dbReference type="PANTHER" id="PTHR13582">
    <property type="entry name" value="M-PHASE PHOSPHOPROTEIN 6"/>
    <property type="match status" value="1"/>
</dbReference>
<evidence type="ECO:0000313" key="1">
    <source>
        <dbReference type="EMBL" id="PKU68179.1"/>
    </source>
</evidence>
<organism evidence="1 2">
    <name type="scientific">Dendrobium catenatum</name>
    <dbReference type="NCBI Taxonomy" id="906689"/>
    <lineage>
        <taxon>Eukaryota</taxon>
        <taxon>Viridiplantae</taxon>
        <taxon>Streptophyta</taxon>
        <taxon>Embryophyta</taxon>
        <taxon>Tracheophyta</taxon>
        <taxon>Spermatophyta</taxon>
        <taxon>Magnoliopsida</taxon>
        <taxon>Liliopsida</taxon>
        <taxon>Asparagales</taxon>
        <taxon>Orchidaceae</taxon>
        <taxon>Epidendroideae</taxon>
        <taxon>Malaxideae</taxon>
        <taxon>Dendrobiinae</taxon>
        <taxon>Dendrobium</taxon>
    </lineage>
</organism>
<reference evidence="1 2" key="1">
    <citation type="journal article" date="2016" name="Sci. Rep.">
        <title>The Dendrobium catenatum Lindl. genome sequence provides insights into polysaccharide synthase, floral development and adaptive evolution.</title>
        <authorList>
            <person name="Zhang G.Q."/>
            <person name="Xu Q."/>
            <person name="Bian C."/>
            <person name="Tsai W.C."/>
            <person name="Yeh C.M."/>
            <person name="Liu K.W."/>
            <person name="Yoshida K."/>
            <person name="Zhang L.S."/>
            <person name="Chang S.B."/>
            <person name="Chen F."/>
            <person name="Shi Y."/>
            <person name="Su Y.Y."/>
            <person name="Zhang Y.Q."/>
            <person name="Chen L.J."/>
            <person name="Yin Y."/>
            <person name="Lin M."/>
            <person name="Huang H."/>
            <person name="Deng H."/>
            <person name="Wang Z.W."/>
            <person name="Zhu S.L."/>
            <person name="Zhao X."/>
            <person name="Deng C."/>
            <person name="Niu S.C."/>
            <person name="Huang J."/>
            <person name="Wang M."/>
            <person name="Liu G.H."/>
            <person name="Yang H.J."/>
            <person name="Xiao X.J."/>
            <person name="Hsiao Y.Y."/>
            <person name="Wu W.L."/>
            <person name="Chen Y.Y."/>
            <person name="Mitsuda N."/>
            <person name="Ohme-Takagi M."/>
            <person name="Luo Y.B."/>
            <person name="Van de Peer Y."/>
            <person name="Liu Z.J."/>
        </authorList>
    </citation>
    <scope>NUCLEOTIDE SEQUENCE [LARGE SCALE GENOMIC DNA]</scope>
    <source>
        <tissue evidence="1">The whole plant</tissue>
    </source>
</reference>
<dbReference type="EMBL" id="KZ503118">
    <property type="protein sequence ID" value="PKU68179.1"/>
    <property type="molecule type" value="Genomic_DNA"/>
</dbReference>
<accession>A0A2I0VXR7</accession>
<dbReference type="PANTHER" id="PTHR13582:SF0">
    <property type="entry name" value="M-PHASE PHOSPHOPROTEIN 6"/>
    <property type="match status" value="1"/>
</dbReference>
<dbReference type="Proteomes" id="UP000233837">
    <property type="component" value="Unassembled WGS sequence"/>
</dbReference>